<evidence type="ECO:0000313" key="1">
    <source>
        <dbReference type="EMBL" id="GAA1742689.1"/>
    </source>
</evidence>
<dbReference type="EMBL" id="BAAAME010000004">
    <property type="protein sequence ID" value="GAA1742689.1"/>
    <property type="molecule type" value="Genomic_DNA"/>
</dbReference>
<dbReference type="PANTHER" id="PTHR36452">
    <property type="entry name" value="CHROMOSOME 12, WHOLE GENOME SHOTGUN SEQUENCE"/>
    <property type="match status" value="1"/>
</dbReference>
<evidence type="ECO:0000313" key="2">
    <source>
        <dbReference type="Proteomes" id="UP001501057"/>
    </source>
</evidence>
<organism evidence="1 2">
    <name type="scientific">Aeromicrobium alkaliterrae</name>
    <dbReference type="NCBI Taxonomy" id="302168"/>
    <lineage>
        <taxon>Bacteria</taxon>
        <taxon>Bacillati</taxon>
        <taxon>Actinomycetota</taxon>
        <taxon>Actinomycetes</taxon>
        <taxon>Propionibacteriales</taxon>
        <taxon>Nocardioidaceae</taxon>
        <taxon>Aeromicrobium</taxon>
    </lineage>
</organism>
<proteinExistence type="predicted"/>
<gene>
    <name evidence="1" type="ORF">GCM10009710_23520</name>
</gene>
<keyword evidence="2" id="KW-1185">Reference proteome</keyword>
<dbReference type="InterPro" id="IPR012808">
    <property type="entry name" value="CHP02453"/>
</dbReference>
<accession>A0ABN2JXM6</accession>
<sequence length="211" mass="23593">MTFDGFPEAALDFYDDLEGDNTKTFWTENKHRYDEHVAAPAKAFIAAIGDEFGQAKAFRPYRDVRFSKDKTPYKTHQGIFTAIGPALGYYLQVGAPGIVTGAGFYDASPARVASLRDAIVHDTFGAELERIVESLESAGWERGGQRLKTSPRGYDADHPRIDLLRHKTLTVRRERGFGPDVVGTPDLLDVVRADWRETQPLLDWVALHVRG</sequence>
<dbReference type="Pfam" id="PF09365">
    <property type="entry name" value="DUF2461"/>
    <property type="match status" value="1"/>
</dbReference>
<dbReference type="PIRSF" id="PIRSF028451">
    <property type="entry name" value="UCP028451"/>
    <property type="match status" value="1"/>
</dbReference>
<comment type="caution">
    <text evidence="1">The sequence shown here is derived from an EMBL/GenBank/DDBJ whole genome shotgun (WGS) entry which is preliminary data.</text>
</comment>
<reference evidence="1 2" key="1">
    <citation type="journal article" date="2019" name="Int. J. Syst. Evol. Microbiol.">
        <title>The Global Catalogue of Microorganisms (GCM) 10K type strain sequencing project: providing services to taxonomists for standard genome sequencing and annotation.</title>
        <authorList>
            <consortium name="The Broad Institute Genomics Platform"/>
            <consortium name="The Broad Institute Genome Sequencing Center for Infectious Disease"/>
            <person name="Wu L."/>
            <person name="Ma J."/>
        </authorList>
    </citation>
    <scope>NUCLEOTIDE SEQUENCE [LARGE SCALE GENOMIC DNA]</scope>
    <source>
        <strain evidence="1 2">JCM 13518</strain>
    </source>
</reference>
<dbReference type="PANTHER" id="PTHR36452:SF1">
    <property type="entry name" value="DUF2461 DOMAIN-CONTAINING PROTEIN"/>
    <property type="match status" value="1"/>
</dbReference>
<dbReference type="RefSeq" id="WP_344201720.1">
    <property type="nucleotide sequence ID" value="NZ_BAAAME010000004.1"/>
</dbReference>
<protein>
    <submittedName>
        <fullName evidence="1">DUF2461 domain-containing protein</fullName>
    </submittedName>
</protein>
<name>A0ABN2JXM6_9ACTN</name>
<dbReference type="NCBIfam" id="TIGR02453">
    <property type="entry name" value="TIGR02453 family protein"/>
    <property type="match status" value="1"/>
</dbReference>
<dbReference type="Proteomes" id="UP001501057">
    <property type="component" value="Unassembled WGS sequence"/>
</dbReference>
<dbReference type="InterPro" id="IPR015996">
    <property type="entry name" value="UCP028451"/>
</dbReference>